<reference evidence="2" key="1">
    <citation type="submission" date="2019-10" db="EMBL/GenBank/DDBJ databases">
        <authorList>
            <consortium name="Genoscope - CEA"/>
            <person name="William W."/>
        </authorList>
    </citation>
    <scope>NUCLEOTIDE SEQUENCE [LARGE SCALE GENOMIC DNA]</scope>
    <source>
        <strain evidence="2">BBR_PRJEB10994</strain>
    </source>
</reference>
<dbReference type="OrthoDB" id="134770at2"/>
<evidence type="ECO:0000313" key="3">
    <source>
        <dbReference type="Proteomes" id="UP000182190"/>
    </source>
</evidence>
<dbReference type="InterPro" id="IPR027417">
    <property type="entry name" value="P-loop_NTPase"/>
</dbReference>
<sequence length="546" mass="63460">MTIPPSRIPASIDGLQKIIDAKDHHPTPEGKKWTYKRIADTISQKTYISEDTVERFFQGKAVYRSNARLISEVFGFSITDICNSDDSEQLEEAIYIDWREICQELLNQRKWLTTNPLTTGVRFKVDDIFIKLGVVEKADKPQYTPDNHTLPLSTKNNDDKVTPISYDDFFTKVLKEKQSAKSQGSRIAIIGEAGAGKTTQLQKIGEWILEKTDDIPIWISLTEIGEKSINEYLLNDWLRNATQELETAPQHYQDELGNLLKTGKVWLLLDGVDEMSVSHPLYQIATQMNEGWLQNIRVVLTCRLNVWDMGKNSLDGFDVYQNLDFDYPTEVHQFISNWFKNNYEQGEKLKSELAKSNKKVIQDLVKNPLSLTLLCYSWQRQEGEPELPEIKARLYEWFVDAFYEWNKNKVQVTLDEIVRQNLNNFLGELAKTALNQEISRFRLSQKFITQFLGKDEQKILLFDLAVKLNWLIPIGVAQENPLESVYAFFHPTFQEYFAALSIKTRDFFLPSNHIDKPVKDSQGEYKRYRAFEHEWREVILLWAGSK</sequence>
<dbReference type="Proteomes" id="UP000182190">
    <property type="component" value="Unassembled WGS sequence"/>
</dbReference>
<keyword evidence="3" id="KW-1185">Reference proteome</keyword>
<dbReference type="AlphaFoldDB" id="A0A7Z9DVQ2"/>
<dbReference type="EMBL" id="CZCS02000009">
    <property type="protein sequence ID" value="VXD13210.1"/>
    <property type="molecule type" value="Genomic_DNA"/>
</dbReference>
<evidence type="ECO:0000259" key="1">
    <source>
        <dbReference type="PROSITE" id="PS50837"/>
    </source>
</evidence>
<dbReference type="RefSeq" id="WP_083624193.1">
    <property type="nucleotide sequence ID" value="NZ_LR735026.1"/>
</dbReference>
<proteinExistence type="predicted"/>
<evidence type="ECO:0000313" key="2">
    <source>
        <dbReference type="EMBL" id="VXD13210.1"/>
    </source>
</evidence>
<gene>
    <name evidence="2" type="ORF">PL9631_1060348</name>
</gene>
<dbReference type="PROSITE" id="PS50837">
    <property type="entry name" value="NACHT"/>
    <property type="match status" value="1"/>
</dbReference>
<protein>
    <submittedName>
        <fullName evidence="2">Signal transduction protein with Nacht domain protein</fullName>
    </submittedName>
</protein>
<name>A0A7Z9DVQ2_9CYAN</name>
<dbReference type="SUPFAM" id="SSF52540">
    <property type="entry name" value="P-loop containing nucleoside triphosphate hydrolases"/>
    <property type="match status" value="1"/>
</dbReference>
<dbReference type="Pfam" id="PF05729">
    <property type="entry name" value="NACHT"/>
    <property type="match status" value="1"/>
</dbReference>
<dbReference type="PANTHER" id="PTHR46844:SF1">
    <property type="entry name" value="SLR5058 PROTEIN"/>
    <property type="match status" value="1"/>
</dbReference>
<dbReference type="InterPro" id="IPR007111">
    <property type="entry name" value="NACHT_NTPase"/>
</dbReference>
<dbReference type="PANTHER" id="PTHR46844">
    <property type="entry name" value="SLR5058 PROTEIN"/>
    <property type="match status" value="1"/>
</dbReference>
<dbReference type="Gene3D" id="3.40.50.300">
    <property type="entry name" value="P-loop containing nucleotide triphosphate hydrolases"/>
    <property type="match status" value="1"/>
</dbReference>
<organism evidence="2 3">
    <name type="scientific">Planktothrix paucivesiculata PCC 9631</name>
    <dbReference type="NCBI Taxonomy" id="671071"/>
    <lineage>
        <taxon>Bacteria</taxon>
        <taxon>Bacillati</taxon>
        <taxon>Cyanobacteriota</taxon>
        <taxon>Cyanophyceae</taxon>
        <taxon>Oscillatoriophycideae</taxon>
        <taxon>Oscillatoriales</taxon>
        <taxon>Microcoleaceae</taxon>
        <taxon>Planktothrix</taxon>
    </lineage>
</organism>
<comment type="caution">
    <text evidence="2">The sequence shown here is derived from an EMBL/GenBank/DDBJ whole genome shotgun (WGS) entry which is preliminary data.</text>
</comment>
<feature type="domain" description="NACHT" evidence="1">
    <location>
        <begin position="185"/>
        <end position="303"/>
    </location>
</feature>
<accession>A0A7Z9DVQ2</accession>